<dbReference type="InterPro" id="IPR019775">
    <property type="entry name" value="WD40_repeat_CS"/>
</dbReference>
<gene>
    <name evidence="7" type="ORF">PENTCL1PPCAC_23218</name>
</gene>
<dbReference type="SUPFAM" id="SSF50978">
    <property type="entry name" value="WD40 repeat-like"/>
    <property type="match status" value="1"/>
</dbReference>
<dbReference type="InterPro" id="IPR020472">
    <property type="entry name" value="WD40_PAC1"/>
</dbReference>
<feature type="domain" description="BRWD/PHIP N-terminal" evidence="6">
    <location>
        <begin position="29"/>
        <end position="95"/>
    </location>
</feature>
<dbReference type="InterPro" id="IPR057451">
    <property type="entry name" value="BRWD/PHIP_AD"/>
</dbReference>
<evidence type="ECO:0000256" key="3">
    <source>
        <dbReference type="PROSITE-ProRule" id="PRU00221"/>
    </source>
</evidence>
<dbReference type="Proteomes" id="UP001432027">
    <property type="component" value="Unassembled WGS sequence"/>
</dbReference>
<dbReference type="FunFam" id="2.130.10.10:FF:002917">
    <property type="entry name" value="Bromodomain and WD repeat domain-containing 3"/>
    <property type="match status" value="1"/>
</dbReference>
<evidence type="ECO:0000256" key="1">
    <source>
        <dbReference type="ARBA" id="ARBA00022574"/>
    </source>
</evidence>
<evidence type="ECO:0000259" key="6">
    <source>
        <dbReference type="Pfam" id="PF25437"/>
    </source>
</evidence>
<dbReference type="Pfam" id="PF25437">
    <property type="entry name" value="BRWD1_N"/>
    <property type="match status" value="1"/>
</dbReference>
<dbReference type="InterPro" id="IPR052060">
    <property type="entry name" value="Bromo_WD_repeat"/>
</dbReference>
<feature type="compositionally biased region" description="Basic and acidic residues" evidence="4">
    <location>
        <begin position="800"/>
        <end position="826"/>
    </location>
</feature>
<feature type="region of interest" description="Disordered" evidence="4">
    <location>
        <begin position="1"/>
        <end position="27"/>
    </location>
</feature>
<dbReference type="PANTHER" id="PTHR16266">
    <property type="entry name" value="WD REPEAT DOMAIN 9"/>
    <property type="match status" value="1"/>
</dbReference>
<dbReference type="GO" id="GO:0006357">
    <property type="term" value="P:regulation of transcription by RNA polymerase II"/>
    <property type="evidence" value="ECO:0007669"/>
    <property type="project" value="TreeGrafter"/>
</dbReference>
<dbReference type="GO" id="GO:0008360">
    <property type="term" value="P:regulation of cell shape"/>
    <property type="evidence" value="ECO:0007669"/>
    <property type="project" value="TreeGrafter"/>
</dbReference>
<dbReference type="PROSITE" id="PS00678">
    <property type="entry name" value="WD_REPEATS_1"/>
    <property type="match status" value="2"/>
</dbReference>
<dbReference type="Pfam" id="PF25313">
    <property type="entry name" value="BRWD_AD"/>
    <property type="match status" value="1"/>
</dbReference>
<name>A0AAV5U3Q6_9BILA</name>
<dbReference type="PROSITE" id="PS50294">
    <property type="entry name" value="WD_REPEATS_REGION"/>
    <property type="match status" value="3"/>
</dbReference>
<feature type="repeat" description="WD" evidence="3">
    <location>
        <begin position="204"/>
        <end position="238"/>
    </location>
</feature>
<evidence type="ECO:0000259" key="5">
    <source>
        <dbReference type="Pfam" id="PF25313"/>
    </source>
</evidence>
<dbReference type="GO" id="GO:0005634">
    <property type="term" value="C:nucleus"/>
    <property type="evidence" value="ECO:0007669"/>
    <property type="project" value="TreeGrafter"/>
</dbReference>
<dbReference type="CDD" id="cd00200">
    <property type="entry name" value="WD40"/>
    <property type="match status" value="1"/>
</dbReference>
<sequence length="1220" mass="139891">MASSTGSEVIGVMPMDDLPSTSTKDEEEKEMDEQAQFEMLHAMERLLEGRKFGRAAAALRREINERSLVPSRIDFEGTEHPQNYRQFLTSLSNLPSTSKVTGDSLPDMISRLSSLSDRSVAPPVKGLKLRLITNRRSAIQRTNEVLIPPHRPILIHGRRGHTQVFKSKHSPIELLRSRELGSRVPPSLLPGERSIELIERHFRILGHLANVFCVAFDRTENYLITGADDNLVKVWNVNQALLKFTYRGHSAEIADLSVSYCNQLVASGSNDKTIRVWRLQNGETLQVFRHHTASVTSVKFLPYTGNALMRYLVTTGNDCIVNIYMFNEETLEFPAQNGLVYHKYERDQPGAKMVSICNSAGGHVLAIGETHGVIRVYRMHENGEIEKMNDITAHTDRVDSLMWAHSGLRFCSGSKDGTARIWRFECGEWQQTVLSLSPEELFKICGLNAAQNNPNSKNKYKVSMVCWTLDDSRIITTGSEHSFRVWDTNGTQLLKLSLHTDDAFHLCAHPIHSHLILSSGHDGIVAMWDVVRGVIVHKWNNTVEQGEQAAVFDLSLTKDGTRFAIVDNKGHVSMYGLGTNKKKFPRQQFFDTDYSPITLDDRGWAMDVTTELAPHLMPPPRLIDTLLVEYGPEIQALVPGRDQGVVAEEDLVCPWITRNIVPKLSHNEMETWAEKKLILARIESEEYEREKARERPVPVVTPIVPFTKRRNVRASRPTNFLAAFAAENALAQARRSEIRRDRVIEANAMAMFRRGVSLRYIGVQPEDGEEQEGDQARLIDYEEEEVEEETDTSDTDYESDGERRERRERERERQREREREREREGTTSRPRRREREREVEEMEMDESSQHSRSERRRRRRGEEDEFGNDLSIDMYDPLPSTSTGRSRRGRREETHDISETPQRGERSNGRARRVRRSAEIQDPDHDLEIEPEMDTVVREERRGGGRQPSVKDRWKFSFPDWMREVKRKRFPYVAQIGDNVVYFRQGHEVYLNTVDTAELYYVDMKMRPKSDIGMEEFAVVEDVKYILKPYRLTQLKLAKTDSEGRKTGGTWIVKHHDMESVPDFIILRAFYEEGLAMSLDVGDEIEAAIDDQWWSGTVENMNKNESYPNAHWQSVGVRWASGDDDALSVWDMRKNRTGRGSGAPVSEEEVTTMGSVPYSEGDWPEGDENGEAIRRRIKRAILELARCETIQVFGTPVPIDEYTEYPTKVALSNGYPDHLR</sequence>
<feature type="region of interest" description="Disordered" evidence="4">
    <location>
        <begin position="781"/>
        <end position="922"/>
    </location>
</feature>
<comment type="caution">
    <text evidence="7">The sequence shown here is derived from an EMBL/GenBank/DDBJ whole genome shotgun (WGS) entry which is preliminary data.</text>
</comment>
<evidence type="ECO:0000256" key="4">
    <source>
        <dbReference type="SAM" id="MobiDB-lite"/>
    </source>
</evidence>
<feature type="domain" description="BRWD/PHIP ancillary-like" evidence="5">
    <location>
        <begin position="971"/>
        <end position="1135"/>
    </location>
</feature>
<keyword evidence="1 3" id="KW-0853">WD repeat</keyword>
<dbReference type="InterPro" id="IPR036322">
    <property type="entry name" value="WD40_repeat_dom_sf"/>
</dbReference>
<accession>A0AAV5U3Q6</accession>
<keyword evidence="8" id="KW-1185">Reference proteome</keyword>
<dbReference type="SMART" id="SM00320">
    <property type="entry name" value="WD40"/>
    <property type="match status" value="7"/>
</dbReference>
<dbReference type="Pfam" id="PF00400">
    <property type="entry name" value="WD40"/>
    <property type="match status" value="4"/>
</dbReference>
<keyword evidence="2" id="KW-0677">Repeat</keyword>
<feature type="compositionally biased region" description="Basic and acidic residues" evidence="4">
    <location>
        <begin position="890"/>
        <end position="908"/>
    </location>
</feature>
<dbReference type="PRINTS" id="PR00320">
    <property type="entry name" value="GPROTEINBRPT"/>
</dbReference>
<dbReference type="EMBL" id="BTSX01000005">
    <property type="protein sequence ID" value="GMT01045.1"/>
    <property type="molecule type" value="Genomic_DNA"/>
</dbReference>
<evidence type="ECO:0000313" key="7">
    <source>
        <dbReference type="EMBL" id="GMT01045.1"/>
    </source>
</evidence>
<feature type="repeat" description="WD" evidence="3">
    <location>
        <begin position="391"/>
        <end position="432"/>
    </location>
</feature>
<dbReference type="GO" id="GO:0007010">
    <property type="term" value="P:cytoskeleton organization"/>
    <property type="evidence" value="ECO:0007669"/>
    <property type="project" value="TreeGrafter"/>
</dbReference>
<feature type="repeat" description="WD" evidence="3">
    <location>
        <begin position="246"/>
        <end position="287"/>
    </location>
</feature>
<dbReference type="InterPro" id="IPR001680">
    <property type="entry name" value="WD40_rpt"/>
</dbReference>
<evidence type="ECO:0000256" key="2">
    <source>
        <dbReference type="ARBA" id="ARBA00022737"/>
    </source>
</evidence>
<organism evidence="7 8">
    <name type="scientific">Pristionchus entomophagus</name>
    <dbReference type="NCBI Taxonomy" id="358040"/>
    <lineage>
        <taxon>Eukaryota</taxon>
        <taxon>Metazoa</taxon>
        <taxon>Ecdysozoa</taxon>
        <taxon>Nematoda</taxon>
        <taxon>Chromadorea</taxon>
        <taxon>Rhabditida</taxon>
        <taxon>Rhabditina</taxon>
        <taxon>Diplogasteromorpha</taxon>
        <taxon>Diplogasteroidea</taxon>
        <taxon>Neodiplogasteridae</taxon>
        <taxon>Pristionchus</taxon>
    </lineage>
</organism>
<evidence type="ECO:0008006" key="9">
    <source>
        <dbReference type="Google" id="ProtNLM"/>
    </source>
</evidence>
<dbReference type="AlphaFoldDB" id="A0AAV5U3Q6"/>
<dbReference type="PANTHER" id="PTHR16266:SF17">
    <property type="entry name" value="BRWD3"/>
    <property type="match status" value="1"/>
</dbReference>
<dbReference type="InterPro" id="IPR015943">
    <property type="entry name" value="WD40/YVTN_repeat-like_dom_sf"/>
</dbReference>
<dbReference type="InterPro" id="IPR057452">
    <property type="entry name" value="BRWD/PHIP_N"/>
</dbReference>
<evidence type="ECO:0000313" key="8">
    <source>
        <dbReference type="Proteomes" id="UP001432027"/>
    </source>
</evidence>
<proteinExistence type="predicted"/>
<reference evidence="7" key="1">
    <citation type="submission" date="2023-10" db="EMBL/GenBank/DDBJ databases">
        <title>Genome assembly of Pristionchus species.</title>
        <authorList>
            <person name="Yoshida K."/>
            <person name="Sommer R.J."/>
        </authorList>
    </citation>
    <scope>NUCLEOTIDE SEQUENCE</scope>
    <source>
        <strain evidence="7">RS0144</strain>
    </source>
</reference>
<feature type="region of interest" description="Disordered" evidence="4">
    <location>
        <begin position="1137"/>
        <end position="1167"/>
    </location>
</feature>
<protein>
    <recommendedName>
        <fullName evidence="9">WD40 domain-containing protein</fullName>
    </recommendedName>
</protein>
<feature type="compositionally biased region" description="Acidic residues" evidence="4">
    <location>
        <begin position="781"/>
        <end position="799"/>
    </location>
</feature>
<dbReference type="Gene3D" id="2.130.10.10">
    <property type="entry name" value="YVTN repeat-like/Quinoprotein amine dehydrogenase"/>
    <property type="match status" value="2"/>
</dbReference>
<dbReference type="PROSITE" id="PS50082">
    <property type="entry name" value="WD_REPEATS_2"/>
    <property type="match status" value="3"/>
</dbReference>